<evidence type="ECO:0000313" key="1">
    <source>
        <dbReference type="EMBL" id="RXH41530.1"/>
    </source>
</evidence>
<dbReference type="Proteomes" id="UP000290565">
    <property type="component" value="Unassembled WGS sequence"/>
</dbReference>
<protein>
    <submittedName>
        <fullName evidence="1">Uncharacterized protein</fullName>
    </submittedName>
</protein>
<sequence length="89" mass="10684">MWRQGCRPRRQQQMRRLLHMMMLVLPLHRYPNRCKNLVHLIRIAGVRLAFILQTRRPNEVREKTNRAVSHNIAQIVDDRPDDDIVFGNC</sequence>
<accession>A0A4Q0SRH8</accession>
<gene>
    <name evidence="1" type="ORF">XH94_07980</name>
</gene>
<organism evidence="1 2">
    <name type="scientific">Bradyrhizobium zhanjiangense</name>
    <dbReference type="NCBI Taxonomy" id="1325107"/>
    <lineage>
        <taxon>Bacteria</taxon>
        <taxon>Pseudomonadati</taxon>
        <taxon>Pseudomonadota</taxon>
        <taxon>Alphaproteobacteria</taxon>
        <taxon>Hyphomicrobiales</taxon>
        <taxon>Nitrobacteraceae</taxon>
        <taxon>Bradyrhizobium</taxon>
    </lineage>
</organism>
<evidence type="ECO:0000313" key="2">
    <source>
        <dbReference type="Proteomes" id="UP000290565"/>
    </source>
</evidence>
<reference evidence="1 2" key="1">
    <citation type="submission" date="2015-04" db="EMBL/GenBank/DDBJ databases">
        <title>Comparative genomics of rhizobia nodulating Arachis hypogaea in China.</title>
        <authorList>
            <person name="Li Y."/>
        </authorList>
    </citation>
    <scope>NUCLEOTIDE SEQUENCE [LARGE SCALE GENOMIC DNA]</scope>
    <source>
        <strain evidence="1 2">CCBAU 51787</strain>
    </source>
</reference>
<name>A0A4Q0SRH8_9BRAD</name>
<dbReference type="AlphaFoldDB" id="A0A4Q0SRH8"/>
<dbReference type="EMBL" id="LBJM01000016">
    <property type="protein sequence ID" value="RXH41530.1"/>
    <property type="molecule type" value="Genomic_DNA"/>
</dbReference>
<comment type="caution">
    <text evidence="1">The sequence shown here is derived from an EMBL/GenBank/DDBJ whole genome shotgun (WGS) entry which is preliminary data.</text>
</comment>
<proteinExistence type="predicted"/>